<reference evidence="2 3" key="1">
    <citation type="submission" date="2018-04" db="EMBL/GenBank/DDBJ databases">
        <title>Draft Genome Sequence of Phosphate-Solubilizing Chryseobacterium sp. ISE14 that is a Biocontrol and Plant Growth-Promoting Rhizobacterium Isolated from Cucumber.</title>
        <authorList>
            <person name="Jeong J.-J."/>
            <person name="Sang M.K."/>
            <person name="Choi I.-G."/>
            <person name="Kim K.D."/>
        </authorList>
    </citation>
    <scope>NUCLEOTIDE SEQUENCE [LARGE SCALE GENOMIC DNA]</scope>
    <source>
        <strain evidence="2 3">ISE14</strain>
    </source>
</reference>
<comment type="caution">
    <text evidence="2">The sequence shown here is derived from an EMBL/GenBank/DDBJ whole genome shotgun (WGS) entry which is preliminary data.</text>
</comment>
<dbReference type="AlphaFoldDB" id="A0A316XCF1"/>
<evidence type="ECO:0000313" key="2">
    <source>
        <dbReference type="EMBL" id="PWN71531.1"/>
    </source>
</evidence>
<gene>
    <name evidence="2" type="ORF">C1631_002585</name>
</gene>
<dbReference type="InterPro" id="IPR049050">
    <property type="entry name" value="nSTAND3"/>
</dbReference>
<dbReference type="EMBL" id="PPED02000001">
    <property type="protein sequence ID" value="PWN71531.1"/>
    <property type="molecule type" value="Genomic_DNA"/>
</dbReference>
<protein>
    <recommendedName>
        <fullName evidence="1">Novel STAND NTPase 3 domain-containing protein</fullName>
    </recommendedName>
</protein>
<keyword evidence="3" id="KW-1185">Reference proteome</keyword>
<dbReference type="Pfam" id="PF20720">
    <property type="entry name" value="nSTAND3"/>
    <property type="match status" value="1"/>
</dbReference>
<dbReference type="SUPFAM" id="SSF52540">
    <property type="entry name" value="P-loop containing nucleoside triphosphate hydrolases"/>
    <property type="match status" value="1"/>
</dbReference>
<name>A0A316XCF1_9FLAO</name>
<accession>A0A316XCF1</accession>
<evidence type="ECO:0000259" key="1">
    <source>
        <dbReference type="Pfam" id="PF20720"/>
    </source>
</evidence>
<proteinExistence type="predicted"/>
<dbReference type="Proteomes" id="UP000236594">
    <property type="component" value="Unassembled WGS sequence"/>
</dbReference>
<dbReference type="Gene3D" id="3.40.50.300">
    <property type="entry name" value="P-loop containing nucleotide triphosphate hydrolases"/>
    <property type="match status" value="1"/>
</dbReference>
<dbReference type="OrthoDB" id="9806903at2"/>
<feature type="domain" description="Novel STAND NTPase 3" evidence="1">
    <location>
        <begin position="186"/>
        <end position="342"/>
    </location>
</feature>
<dbReference type="InterPro" id="IPR027417">
    <property type="entry name" value="P-loop_NTPase"/>
</dbReference>
<organism evidence="2 3">
    <name type="scientific">Chryseobacterium phosphatilyticum</name>
    <dbReference type="NCBI Taxonomy" id="475075"/>
    <lineage>
        <taxon>Bacteria</taxon>
        <taxon>Pseudomonadati</taxon>
        <taxon>Bacteroidota</taxon>
        <taxon>Flavobacteriia</taxon>
        <taxon>Flavobacteriales</taxon>
        <taxon>Weeksellaceae</taxon>
        <taxon>Chryseobacterium group</taxon>
        <taxon>Chryseobacterium</taxon>
    </lineage>
</organism>
<evidence type="ECO:0000313" key="3">
    <source>
        <dbReference type="Proteomes" id="UP000236594"/>
    </source>
</evidence>
<dbReference type="RefSeq" id="WP_109710255.1">
    <property type="nucleotide sequence ID" value="NZ_PPED02000001.1"/>
</dbReference>
<sequence length="1167" mass="140179">MTDFDFHNLLFDTEFEKLCVDIVNIRDSPIKFTTYRRGKDGGIDFKSTNTQIKIIGQCKLYNPANYSSFFTSLKNEVKKCTRQNPDRYILCTNITLKPDWATNILELFQGYIKDEEDIIDGAKLNRFLRGEQYENKKYQHLLKVYSKLLVPNLQFVERELEKIVHKKFINKTKSFLKQIHKEHKLFHNTQILRNCIDILEKNRIIILTGNPGVGKTTTTKMIVNYFINQKVENVLFLTDNDFVEIEGLYQENQIIVVDDFWGQNFSPEQLDGTLLLDFNRIINYFKESNNCYLILTSREYIIKDVLSYSEYETQHILNTDKFIVNLDDYHDEDKVRIFLNHLLYYDFEKSFFDHLKYSDTLEEIINHPNYSPRHIEGFIKQFLDFEDQSRFNFYYSFQEYLNSPIEYWNKNFNDLNGTSKLIVLLLLISNDSIDLRNLEKSFNAVQSFVRESLNEDIKPLMFNKQLKILEDFYIITEKQYDSDQIFIRFQNPGIKDFLIEYLRKDGKLWIEPLIKKAIFFHQLDSIFETQTQEDDKQNITSGNPLYGKKINLSEELKKVLKAKILKEFKELNFSFYDDNLSERSLPLKHTVDEAKYRKLFLLNNLFNISKEENLDVRKFIIEEVKEDINSYSSISWKIMTERSVGEFSNIIKLLIPYIEIDASYIIYCYWDNCTFIYEYYHLFKLKKIFPIEFDAFFKKNIIEIKEDIKYQIIDEIEYYRDNDMESELDTLLDYYIEEICTKYKIRLTSKFIKEIEDTAEREIFLLSKPINNKEIKVWKKLKSQPRYQFKPKKFDNVVNEYILDNSNENFEPIKYLKTIKNNKKLINEIISILNLHGNESILAPFKHNKDIFSFFVHWIEQYTISISSHNEYTILDSFFIYYCKTKNIDPILFKNVFYELTKNSFSHDFSIPKIRIEKLFIQYNIPHHDVEILSPIIIANKRWYEFSGSGFKAYFISEHLNHIESNEEFKEKVIEYTFEIHDSKLLCYLNYKNINRLNKIVIAPELQRFISNIDTTSPRAIFSSFLNFFKIEFELEWYKQERRFGESSLSDDEWFIALIIQYLEIDFTTISLDVYFLKDFYSEENIKKYGINIKTHPKFYKYIINKLPKRNGFDFLTKESTIYFDIKLDELVQDEEFYLILQEVGMENYVLNLYERIKQAVNNLLIS</sequence>